<dbReference type="EMBL" id="AJIL01000010">
    <property type="protein sequence ID" value="KNF04799.1"/>
    <property type="molecule type" value="Genomic_DNA"/>
</dbReference>
<evidence type="ECO:0000256" key="1">
    <source>
        <dbReference type="SAM" id="MobiDB-lite"/>
    </source>
</evidence>
<sequence>MEDLPPCNETEIPGFRLVFRKGKWKHQCKLCDGRPCDRGKNVEGHLGGDRHTRKLAELNEFQNGYVNRNRINPYTSNLGINDPTHMDLDSDRSSSEENSIQDHDFPLPQPEMELDESPHDEFSDPGSLVEQGLDDDHDVNVDWNQWFLAGIQSCMQDNEQSAQGEEGNDQEVDESKEMDVDPLGFWYPFPKKEYLIACLMLGNLRTMMSRAMYNQNRLILSTICNLDLPHWDTIRRTRLRIRKLFSVNVAESQTVLDNRCFTLSIKHILQHEISNPLVNTHLQFYPHDTRGRYIHALYQSTKWREELSPQHLVVPIFFFKTDMGYFAKCIVPKYSHSDDPKADFNISIPGNINYNSPDLFIVPASDFYKAYYEIKLEGVPFHKKCNGRIHG</sequence>
<dbReference type="OrthoDB" id="10662540at2759"/>
<dbReference type="Proteomes" id="UP000054564">
    <property type="component" value="Unassembled WGS sequence"/>
</dbReference>
<organism evidence="2 3">
    <name type="scientific">Puccinia striiformis f. sp. tritici PST-78</name>
    <dbReference type="NCBI Taxonomy" id="1165861"/>
    <lineage>
        <taxon>Eukaryota</taxon>
        <taxon>Fungi</taxon>
        <taxon>Dikarya</taxon>
        <taxon>Basidiomycota</taxon>
        <taxon>Pucciniomycotina</taxon>
        <taxon>Pucciniomycetes</taxon>
        <taxon>Pucciniales</taxon>
        <taxon>Pucciniaceae</taxon>
        <taxon>Puccinia</taxon>
    </lineage>
</organism>
<proteinExistence type="predicted"/>
<feature type="region of interest" description="Disordered" evidence="1">
    <location>
        <begin position="76"/>
        <end position="125"/>
    </location>
</feature>
<dbReference type="AlphaFoldDB" id="A0A0L0VZU5"/>
<dbReference type="PANTHER" id="PTHR31912">
    <property type="entry name" value="IP13529P"/>
    <property type="match status" value="1"/>
</dbReference>
<evidence type="ECO:0000313" key="3">
    <source>
        <dbReference type="Proteomes" id="UP000054564"/>
    </source>
</evidence>
<reference evidence="3" key="1">
    <citation type="submission" date="2014-03" db="EMBL/GenBank/DDBJ databases">
        <title>The Genome Sequence of Puccinia striiformis f. sp. tritici PST-78.</title>
        <authorList>
            <consortium name="The Broad Institute Genome Sequencing Platform"/>
            <person name="Cuomo C."/>
            <person name="Hulbert S."/>
            <person name="Chen X."/>
            <person name="Walker B."/>
            <person name="Young S.K."/>
            <person name="Zeng Q."/>
            <person name="Gargeya S."/>
            <person name="Fitzgerald M."/>
            <person name="Haas B."/>
            <person name="Abouelleil A."/>
            <person name="Alvarado L."/>
            <person name="Arachchi H.M."/>
            <person name="Berlin A.M."/>
            <person name="Chapman S.B."/>
            <person name="Goldberg J."/>
            <person name="Griggs A."/>
            <person name="Gujja S."/>
            <person name="Hansen M."/>
            <person name="Howarth C."/>
            <person name="Imamovic A."/>
            <person name="Larimer J."/>
            <person name="McCowan C."/>
            <person name="Montmayeur A."/>
            <person name="Murphy C."/>
            <person name="Neiman D."/>
            <person name="Pearson M."/>
            <person name="Priest M."/>
            <person name="Roberts A."/>
            <person name="Saif S."/>
            <person name="Shea T."/>
            <person name="Sisk P."/>
            <person name="Sykes S."/>
            <person name="Wortman J."/>
            <person name="Nusbaum C."/>
            <person name="Birren B."/>
        </authorList>
    </citation>
    <scope>NUCLEOTIDE SEQUENCE [LARGE SCALE GENOMIC DNA]</scope>
    <source>
        <strain evidence="3">race PST-78</strain>
    </source>
</reference>
<accession>A0A0L0VZU5</accession>
<evidence type="ECO:0000313" key="2">
    <source>
        <dbReference type="EMBL" id="KNF04799.1"/>
    </source>
</evidence>
<comment type="caution">
    <text evidence="2">The sequence shown here is derived from an EMBL/GenBank/DDBJ whole genome shotgun (WGS) entry which is preliminary data.</text>
</comment>
<dbReference type="PANTHER" id="PTHR31912:SF34">
    <property type="entry name" value="NOTOCHORD-RELATED PROTEIN"/>
    <property type="match status" value="1"/>
</dbReference>
<gene>
    <name evidence="2" type="ORF">PSTG_01855</name>
</gene>
<name>A0A0L0VZU5_9BASI</name>
<feature type="compositionally biased region" description="Basic and acidic residues" evidence="1">
    <location>
        <begin position="84"/>
        <end position="105"/>
    </location>
</feature>
<protein>
    <submittedName>
        <fullName evidence="2">Uncharacterized protein</fullName>
    </submittedName>
</protein>
<keyword evidence="3" id="KW-1185">Reference proteome</keyword>